<dbReference type="GO" id="GO:0005506">
    <property type="term" value="F:iron ion binding"/>
    <property type="evidence" value="ECO:0007669"/>
    <property type="project" value="InterPro"/>
</dbReference>
<reference evidence="2 3" key="1">
    <citation type="journal article" date="2002" name="Int. J. Syst. Evol. Microbiol.">
        <title>Sphingopyxis witflariensis sp. nov., isolated from activated sludge.</title>
        <authorList>
            <person name="Kampfer P."/>
            <person name="Witzenberger R."/>
            <person name="Denner E.B."/>
            <person name="Busse H.J."/>
            <person name="Neef A."/>
        </authorList>
    </citation>
    <scope>NUCLEOTIDE SEQUENCE [LARGE SCALE GENOMIC DNA]</scope>
    <source>
        <strain evidence="2 3">DSM 14551</strain>
    </source>
</reference>
<sequence length="711" mass="77696">MEDAADAAKVFRDRVWGVSDVRPYLENLQRQGKLDFSFLIEAAGSSLIYQSGREHLATRRALAGLLSPDAIAKWQPVIDANIERCLAELSTKDGPDLVRDFADPLYVGCIRDVFGLSIPDEAAFLRHMSSARTFTEPLLRLREMIAVQEGYRFLVDAVPVSEGVTDPADNDPLTFASAIARANLPDGVDARILVASLTVAAHTAAQSLSFALWGLLHKDATEWRQVSAPDWADRRLEEIIRDFPSTLRLYRVAQGETELGGDAVAPGDLAVLDIPAINRSLCPHAGAAAGKQSMSFGEGTHKCPGAALARLLLRRAMPMLAERFPDLRLIEDSVRIERTHMIQTPVALPCRLAPARRRSARQWEISDPVVARAIATDDVQFSPPGMEAHLVALQKGSGHDLSTAIRIARNAPFFLSGERHRRIRLLAFEVLGTNRLARWEPWIQAAVERCLDRLADAPAPDLVRDFCEPLFREVCQPILGIYPRDPEMFDRLAPLLQEVLAPLRSMRAILRVQGFFDALLAQFDEGALDAFSGRPPSLLSHLAAYGGDDFDALDRKATALVFYGASFNSSHTLANAIFSLSAAPPGARAHLCDPAWMAAHLDRDIVPGAASPRFIYRLARSTGEVGGCPYAAGDTMQLQLDAINESLGAGHLAFGHGLHRCPGATLSRILLRRAIPALFKCFPALTLSPGEPSYAENSQTIILSAMACRLR</sequence>
<dbReference type="InterPro" id="IPR036396">
    <property type="entry name" value="Cyt_P450_sf"/>
</dbReference>
<dbReference type="Proteomes" id="UP000197097">
    <property type="component" value="Unassembled WGS sequence"/>
</dbReference>
<dbReference type="AlphaFoldDB" id="A0A246K7B8"/>
<dbReference type="PRINTS" id="PR00359">
    <property type="entry name" value="BP450"/>
</dbReference>
<name>A0A246K7B8_9SPHN</name>
<dbReference type="GO" id="GO:0004497">
    <property type="term" value="F:monooxygenase activity"/>
    <property type="evidence" value="ECO:0007669"/>
    <property type="project" value="InterPro"/>
</dbReference>
<dbReference type="EMBL" id="NISJ01000001">
    <property type="protein sequence ID" value="OWR01234.1"/>
    <property type="molecule type" value="Genomic_DNA"/>
</dbReference>
<evidence type="ECO:0000256" key="1">
    <source>
        <dbReference type="ARBA" id="ARBA00010617"/>
    </source>
</evidence>
<dbReference type="PROSITE" id="PS00086">
    <property type="entry name" value="CYTOCHROME_P450"/>
    <property type="match status" value="2"/>
</dbReference>
<proteinExistence type="inferred from homology"/>
<accession>A0A246K7B8</accession>
<dbReference type="GO" id="GO:0016705">
    <property type="term" value="F:oxidoreductase activity, acting on paired donors, with incorporation or reduction of molecular oxygen"/>
    <property type="evidence" value="ECO:0007669"/>
    <property type="project" value="InterPro"/>
</dbReference>
<protein>
    <recommendedName>
        <fullName evidence="4">Cytochrome</fullName>
    </recommendedName>
</protein>
<comment type="similarity">
    <text evidence="1">Belongs to the cytochrome P450 family.</text>
</comment>
<gene>
    <name evidence="2" type="ORF">CDQ91_02135</name>
</gene>
<dbReference type="SUPFAM" id="SSF48264">
    <property type="entry name" value="Cytochrome P450"/>
    <property type="match status" value="2"/>
</dbReference>
<comment type="caution">
    <text evidence="2">The sequence shown here is derived from an EMBL/GenBank/DDBJ whole genome shotgun (WGS) entry which is preliminary data.</text>
</comment>
<organism evidence="2 3">
    <name type="scientific">Sphingopyxis witflariensis</name>
    <dbReference type="NCBI Taxonomy" id="173675"/>
    <lineage>
        <taxon>Bacteria</taxon>
        <taxon>Pseudomonadati</taxon>
        <taxon>Pseudomonadota</taxon>
        <taxon>Alphaproteobacteria</taxon>
        <taxon>Sphingomonadales</taxon>
        <taxon>Sphingomonadaceae</taxon>
        <taxon>Sphingopyxis</taxon>
    </lineage>
</organism>
<dbReference type="GO" id="GO:0020037">
    <property type="term" value="F:heme binding"/>
    <property type="evidence" value="ECO:0007669"/>
    <property type="project" value="InterPro"/>
</dbReference>
<evidence type="ECO:0000313" key="2">
    <source>
        <dbReference type="EMBL" id="OWR01234.1"/>
    </source>
</evidence>
<dbReference type="InterPro" id="IPR017972">
    <property type="entry name" value="Cyt_P450_CS"/>
</dbReference>
<dbReference type="InterPro" id="IPR002397">
    <property type="entry name" value="Cyt_P450_B"/>
</dbReference>
<evidence type="ECO:0008006" key="4">
    <source>
        <dbReference type="Google" id="ProtNLM"/>
    </source>
</evidence>
<dbReference type="PANTHER" id="PTHR46696">
    <property type="entry name" value="P450, PUTATIVE (EUROFUNG)-RELATED"/>
    <property type="match status" value="1"/>
</dbReference>
<dbReference type="CDD" id="cd00302">
    <property type="entry name" value="cytochrome_P450"/>
    <property type="match status" value="1"/>
</dbReference>
<keyword evidence="3" id="KW-1185">Reference proteome</keyword>
<dbReference type="Gene3D" id="1.10.630.10">
    <property type="entry name" value="Cytochrome P450"/>
    <property type="match status" value="2"/>
</dbReference>
<evidence type="ECO:0000313" key="3">
    <source>
        <dbReference type="Proteomes" id="UP000197097"/>
    </source>
</evidence>
<dbReference type="PANTHER" id="PTHR46696:SF1">
    <property type="entry name" value="CYTOCHROME P450 YJIB-RELATED"/>
    <property type="match status" value="1"/>
</dbReference>